<dbReference type="InterPro" id="IPR036388">
    <property type="entry name" value="WH-like_DNA-bd_sf"/>
</dbReference>
<dbReference type="Proteomes" id="UP001139451">
    <property type="component" value="Unassembled WGS sequence"/>
</dbReference>
<keyword evidence="5" id="KW-1133">Transmembrane helix</keyword>
<accession>A0A9X2HLX2</accession>
<keyword evidence="3" id="KW-0804">Transcription</keyword>
<dbReference type="RefSeq" id="WP_254293076.1">
    <property type="nucleotide sequence ID" value="NZ_JAMLDX010000007.1"/>
</dbReference>
<sequence>MLREWSDLPSDKDRHAARALFDELERLTHRINEVEREFKQLTGTPSGKRLKAVPDVATLILQFRKQRNKLFPGLFGEPAWDILLSLAALDPAKAEAPVLSIGYAAEVPPTTALRYLAMLEAAGLVERTVNPDDRRSVLVRLTAEGREKVQRMLEKWSLAAIVVVAAPLALLAGFFLR</sequence>
<keyword evidence="1" id="KW-0805">Transcription regulation</keyword>
<keyword evidence="5" id="KW-0472">Membrane</keyword>
<gene>
    <name evidence="7" type="ORF">M9978_10915</name>
</gene>
<keyword evidence="2 7" id="KW-0238">DNA-binding</keyword>
<dbReference type="Gene3D" id="1.10.10.10">
    <property type="entry name" value="Winged helix-like DNA-binding domain superfamily/Winged helix DNA-binding domain"/>
    <property type="match status" value="1"/>
</dbReference>
<evidence type="ECO:0000259" key="6">
    <source>
        <dbReference type="PROSITE" id="PS50995"/>
    </source>
</evidence>
<dbReference type="PANTHER" id="PTHR33164">
    <property type="entry name" value="TRANSCRIPTIONAL REGULATOR, MARR FAMILY"/>
    <property type="match status" value="1"/>
</dbReference>
<dbReference type="SUPFAM" id="SSF46785">
    <property type="entry name" value="Winged helix' DNA-binding domain"/>
    <property type="match status" value="1"/>
</dbReference>
<evidence type="ECO:0000313" key="8">
    <source>
        <dbReference type="Proteomes" id="UP001139451"/>
    </source>
</evidence>
<feature type="domain" description="HTH marR-type" evidence="6">
    <location>
        <begin position="17"/>
        <end position="177"/>
    </location>
</feature>
<comment type="caution">
    <text evidence="7">The sequence shown here is derived from an EMBL/GenBank/DDBJ whole genome shotgun (WGS) entry which is preliminary data.</text>
</comment>
<dbReference type="PRINTS" id="PR00598">
    <property type="entry name" value="HTHMARR"/>
</dbReference>
<evidence type="ECO:0000313" key="7">
    <source>
        <dbReference type="EMBL" id="MCP3730941.1"/>
    </source>
</evidence>
<keyword evidence="8" id="KW-1185">Reference proteome</keyword>
<dbReference type="GO" id="GO:0003700">
    <property type="term" value="F:DNA-binding transcription factor activity"/>
    <property type="evidence" value="ECO:0007669"/>
    <property type="project" value="InterPro"/>
</dbReference>
<evidence type="ECO:0000256" key="2">
    <source>
        <dbReference type="ARBA" id="ARBA00023125"/>
    </source>
</evidence>
<dbReference type="GO" id="GO:0003677">
    <property type="term" value="F:DNA binding"/>
    <property type="evidence" value="ECO:0007669"/>
    <property type="project" value="UniProtKB-KW"/>
</dbReference>
<protein>
    <submittedName>
        <fullName evidence="7">Winged helix DNA-binding protein</fullName>
    </submittedName>
</protein>
<dbReference type="Pfam" id="PF01047">
    <property type="entry name" value="MarR"/>
    <property type="match status" value="1"/>
</dbReference>
<dbReference type="InterPro" id="IPR036390">
    <property type="entry name" value="WH_DNA-bd_sf"/>
</dbReference>
<reference evidence="7" key="1">
    <citation type="submission" date="2022-05" db="EMBL/GenBank/DDBJ databases">
        <title>Sphingomonas sp. strain MG17 Genome sequencing and assembly.</title>
        <authorList>
            <person name="Kim I."/>
        </authorList>
    </citation>
    <scope>NUCLEOTIDE SEQUENCE</scope>
    <source>
        <strain evidence="7">MG17</strain>
    </source>
</reference>
<organism evidence="7 8">
    <name type="scientific">Sphingomonas tagetis</name>
    <dbReference type="NCBI Taxonomy" id="2949092"/>
    <lineage>
        <taxon>Bacteria</taxon>
        <taxon>Pseudomonadati</taxon>
        <taxon>Pseudomonadota</taxon>
        <taxon>Alphaproteobacteria</taxon>
        <taxon>Sphingomonadales</taxon>
        <taxon>Sphingomonadaceae</taxon>
        <taxon>Sphingomonas</taxon>
    </lineage>
</organism>
<dbReference type="PROSITE" id="PS01117">
    <property type="entry name" value="HTH_MARR_1"/>
    <property type="match status" value="1"/>
</dbReference>
<dbReference type="PROSITE" id="PS50995">
    <property type="entry name" value="HTH_MARR_2"/>
    <property type="match status" value="1"/>
</dbReference>
<evidence type="ECO:0000256" key="4">
    <source>
        <dbReference type="SAM" id="Coils"/>
    </source>
</evidence>
<dbReference type="AlphaFoldDB" id="A0A9X2HLX2"/>
<dbReference type="GO" id="GO:0006950">
    <property type="term" value="P:response to stress"/>
    <property type="evidence" value="ECO:0007669"/>
    <property type="project" value="TreeGrafter"/>
</dbReference>
<dbReference type="InterPro" id="IPR000835">
    <property type="entry name" value="HTH_MarR-typ"/>
</dbReference>
<evidence type="ECO:0000256" key="1">
    <source>
        <dbReference type="ARBA" id="ARBA00023015"/>
    </source>
</evidence>
<feature type="transmembrane region" description="Helical" evidence="5">
    <location>
        <begin position="156"/>
        <end position="176"/>
    </location>
</feature>
<feature type="coiled-coil region" evidence="4">
    <location>
        <begin position="17"/>
        <end position="44"/>
    </location>
</feature>
<keyword evidence="5" id="KW-0812">Transmembrane</keyword>
<evidence type="ECO:0000256" key="3">
    <source>
        <dbReference type="ARBA" id="ARBA00023163"/>
    </source>
</evidence>
<evidence type="ECO:0000256" key="5">
    <source>
        <dbReference type="SAM" id="Phobius"/>
    </source>
</evidence>
<dbReference type="EMBL" id="JAMLDX010000007">
    <property type="protein sequence ID" value="MCP3730941.1"/>
    <property type="molecule type" value="Genomic_DNA"/>
</dbReference>
<name>A0A9X2HLX2_9SPHN</name>
<dbReference type="InterPro" id="IPR039422">
    <property type="entry name" value="MarR/SlyA-like"/>
</dbReference>
<dbReference type="SMART" id="SM00347">
    <property type="entry name" value="HTH_MARR"/>
    <property type="match status" value="1"/>
</dbReference>
<proteinExistence type="predicted"/>
<dbReference type="PANTHER" id="PTHR33164:SF43">
    <property type="entry name" value="HTH-TYPE TRANSCRIPTIONAL REPRESSOR YETL"/>
    <property type="match status" value="1"/>
</dbReference>
<dbReference type="InterPro" id="IPR023187">
    <property type="entry name" value="Tscrpt_reg_MarR-type_CS"/>
</dbReference>
<keyword evidence="4" id="KW-0175">Coiled coil</keyword>